<evidence type="ECO:0000313" key="6">
    <source>
        <dbReference type="Proteomes" id="UP000253664"/>
    </source>
</evidence>
<dbReference type="GO" id="GO:0016491">
    <property type="term" value="F:oxidoreductase activity"/>
    <property type="evidence" value="ECO:0007669"/>
    <property type="project" value="UniProtKB-KW"/>
</dbReference>
<keyword evidence="4" id="KW-1133">Transmembrane helix</keyword>
<reference evidence="5 6" key="1">
    <citation type="journal article" date="2015" name="BMC Genomics">
        <title>Insights from the genome of Ophiocordyceps polyrhachis-furcata to pathogenicity and host specificity in insect fungi.</title>
        <authorList>
            <person name="Wichadakul D."/>
            <person name="Kobmoo N."/>
            <person name="Ingsriswang S."/>
            <person name="Tangphatsornruang S."/>
            <person name="Chantasingh D."/>
            <person name="Luangsa-ard J.J."/>
            <person name="Eurwilaichitr L."/>
        </authorList>
    </citation>
    <scope>NUCLEOTIDE SEQUENCE [LARGE SCALE GENOMIC DNA]</scope>
    <source>
        <strain evidence="5 6">BCC 54312</strain>
    </source>
</reference>
<sequence length="306" mass="32051">MASPYTTNSLFDVAGLVVVVTGGARGLGRIIAQSIAANGAAAVYLLDVNSEGMATTKNTSSAPDVIHTVTCDVTNKKSLAEATGRVRDEVGYCDVVFANAGVLEANTSCDMEKDVNGSSTKKTTLKSLQEKLWTPSVDDVVHTLTVNVAGVYFTAIAFLNLLDEGNKRRAMTTTTVPQKSQIIVTSSITSFMRGCEGGFSYSASKAAVTHLYKCLSTTLAPFKIRVNALAPGFFPTTMTREMLAGADGDPRREGALSAAFSPLERSGCEEDLAGTALFLVSKAGAYINGNCVILDGGLIGVTPSTY</sequence>
<evidence type="ECO:0000256" key="4">
    <source>
        <dbReference type="SAM" id="Phobius"/>
    </source>
</evidence>
<evidence type="ECO:0000256" key="3">
    <source>
        <dbReference type="ARBA" id="ARBA00023002"/>
    </source>
</evidence>
<keyword evidence="6" id="KW-1185">Reference proteome</keyword>
<evidence type="ECO:0000256" key="2">
    <source>
        <dbReference type="ARBA" id="ARBA00022857"/>
    </source>
</evidence>
<feature type="transmembrane region" description="Helical" evidence="4">
    <location>
        <begin position="140"/>
        <end position="162"/>
    </location>
</feature>
<name>A0A367LAR3_9HYPO</name>
<dbReference type="AlphaFoldDB" id="A0A367LAR3"/>
<protein>
    <submittedName>
        <fullName evidence="5">Uncharacterized protein</fullName>
    </submittedName>
</protein>
<keyword evidence="2" id="KW-0521">NADP</keyword>
<dbReference type="InterPro" id="IPR020904">
    <property type="entry name" value="Sc_DH/Rdtase_CS"/>
</dbReference>
<dbReference type="PROSITE" id="PS00061">
    <property type="entry name" value="ADH_SHORT"/>
    <property type="match status" value="1"/>
</dbReference>
<dbReference type="PANTHER" id="PTHR43618:SF18">
    <property type="entry name" value="SHORT CHAIN DEHYDROGENASE_REDUCTASE FAMILY (AFU_ORTHOLOGUE AFUA_5G12480)"/>
    <property type="match status" value="1"/>
</dbReference>
<dbReference type="EMBL" id="LKCN02000010">
    <property type="protein sequence ID" value="RCI11505.1"/>
    <property type="molecule type" value="Genomic_DNA"/>
</dbReference>
<dbReference type="Proteomes" id="UP000253664">
    <property type="component" value="Unassembled WGS sequence"/>
</dbReference>
<proteinExistence type="inferred from homology"/>
<evidence type="ECO:0000256" key="1">
    <source>
        <dbReference type="ARBA" id="ARBA00006484"/>
    </source>
</evidence>
<organism evidence="5 6">
    <name type="scientific">Ophiocordyceps polyrhachis-furcata BCC 54312</name>
    <dbReference type="NCBI Taxonomy" id="1330021"/>
    <lineage>
        <taxon>Eukaryota</taxon>
        <taxon>Fungi</taxon>
        <taxon>Dikarya</taxon>
        <taxon>Ascomycota</taxon>
        <taxon>Pezizomycotina</taxon>
        <taxon>Sordariomycetes</taxon>
        <taxon>Hypocreomycetidae</taxon>
        <taxon>Hypocreales</taxon>
        <taxon>Ophiocordycipitaceae</taxon>
        <taxon>Ophiocordyceps</taxon>
    </lineage>
</organism>
<dbReference type="InterPro" id="IPR052178">
    <property type="entry name" value="Sec_Metab_Biosynth_SDR"/>
</dbReference>
<dbReference type="OrthoDB" id="2962696at2759"/>
<dbReference type="STRING" id="1330021.A0A367LAR3"/>
<dbReference type="Gene3D" id="3.40.50.720">
    <property type="entry name" value="NAD(P)-binding Rossmann-like Domain"/>
    <property type="match status" value="1"/>
</dbReference>
<dbReference type="SUPFAM" id="SSF51735">
    <property type="entry name" value="NAD(P)-binding Rossmann-fold domains"/>
    <property type="match status" value="1"/>
</dbReference>
<comment type="caution">
    <text evidence="5">The sequence shown here is derived from an EMBL/GenBank/DDBJ whole genome shotgun (WGS) entry which is preliminary data.</text>
</comment>
<keyword evidence="4" id="KW-0472">Membrane</keyword>
<comment type="similarity">
    <text evidence="1">Belongs to the short-chain dehydrogenases/reductases (SDR) family.</text>
</comment>
<dbReference type="PANTHER" id="PTHR43618">
    <property type="entry name" value="7-ALPHA-HYDROXYSTEROID DEHYDROGENASE"/>
    <property type="match status" value="1"/>
</dbReference>
<dbReference type="PRINTS" id="PR00081">
    <property type="entry name" value="GDHRDH"/>
</dbReference>
<accession>A0A367LAR3</accession>
<evidence type="ECO:0000313" key="5">
    <source>
        <dbReference type="EMBL" id="RCI11505.1"/>
    </source>
</evidence>
<gene>
    <name evidence="5" type="ORF">L249_7281</name>
</gene>
<keyword evidence="4" id="KW-0812">Transmembrane</keyword>
<keyword evidence="3" id="KW-0560">Oxidoreductase</keyword>
<dbReference type="InterPro" id="IPR036291">
    <property type="entry name" value="NAD(P)-bd_dom_sf"/>
</dbReference>
<dbReference type="Pfam" id="PF00106">
    <property type="entry name" value="adh_short"/>
    <property type="match status" value="1"/>
</dbReference>
<dbReference type="InterPro" id="IPR002347">
    <property type="entry name" value="SDR_fam"/>
</dbReference>